<name>A0ABT1RRU5_9FIRM</name>
<evidence type="ECO:0000256" key="1">
    <source>
        <dbReference type="ARBA" id="ARBA00010641"/>
    </source>
</evidence>
<dbReference type="SUPFAM" id="SSF88659">
    <property type="entry name" value="Sigma3 and sigma4 domains of RNA polymerase sigma factors"/>
    <property type="match status" value="1"/>
</dbReference>
<reference evidence="8 9" key="1">
    <citation type="submission" date="2022-06" db="EMBL/GenBank/DDBJ databases">
        <title>Isolation of gut microbiota from human fecal samples.</title>
        <authorList>
            <person name="Pamer E.G."/>
            <person name="Barat B."/>
            <person name="Waligurski E."/>
            <person name="Medina S."/>
            <person name="Paddock L."/>
            <person name="Mostad J."/>
        </authorList>
    </citation>
    <scope>NUCLEOTIDE SEQUENCE [LARGE SCALE GENOMIC DNA]</scope>
    <source>
        <strain evidence="8 9">SL.3.17</strain>
    </source>
</reference>
<proteinExistence type="inferred from homology"/>
<dbReference type="EMBL" id="JANFXK010000017">
    <property type="protein sequence ID" value="MCQ4637887.1"/>
    <property type="molecule type" value="Genomic_DNA"/>
</dbReference>
<dbReference type="PANTHER" id="PTHR43133">
    <property type="entry name" value="RNA POLYMERASE ECF-TYPE SIGMA FACTO"/>
    <property type="match status" value="1"/>
</dbReference>
<sequence length="183" mass="20936">MAPSEFKTTGSLITALFERYKTNMQRVAHGILKNADEADDAVQDAMIKIIKNIHMVDDIDSRRCANFVYTIVKNTALDVFRKKQKEMGQMVTNDISDFVNIIGEEINFDVFEPDYGFSEGMQEYLSQLNEMDKDIICLRYGNDFSDEEIGRLLGMKPDAVRKRLSRARKHLAEIIEERGNANG</sequence>
<dbReference type="InterPro" id="IPR014284">
    <property type="entry name" value="RNA_pol_sigma-70_dom"/>
</dbReference>
<dbReference type="Pfam" id="PF08281">
    <property type="entry name" value="Sigma70_r4_2"/>
    <property type="match status" value="1"/>
</dbReference>
<evidence type="ECO:0000259" key="6">
    <source>
        <dbReference type="Pfam" id="PF04542"/>
    </source>
</evidence>
<keyword evidence="4" id="KW-0238">DNA-binding</keyword>
<feature type="domain" description="RNA polymerase sigma factor 70 region 4 type 2" evidence="7">
    <location>
        <begin position="121"/>
        <end position="171"/>
    </location>
</feature>
<evidence type="ECO:0000313" key="8">
    <source>
        <dbReference type="EMBL" id="MCQ4637887.1"/>
    </source>
</evidence>
<keyword evidence="3" id="KW-0731">Sigma factor</keyword>
<evidence type="ECO:0000256" key="2">
    <source>
        <dbReference type="ARBA" id="ARBA00023015"/>
    </source>
</evidence>
<evidence type="ECO:0000259" key="7">
    <source>
        <dbReference type="Pfam" id="PF08281"/>
    </source>
</evidence>
<protein>
    <submittedName>
        <fullName evidence="8">RNA polymerase sigma factor</fullName>
    </submittedName>
</protein>
<dbReference type="RefSeq" id="WP_256133067.1">
    <property type="nucleotide sequence ID" value="NZ_JANFXK010000017.1"/>
</dbReference>
<dbReference type="Gene3D" id="1.10.10.10">
    <property type="entry name" value="Winged helix-like DNA-binding domain superfamily/Winged helix DNA-binding domain"/>
    <property type="match status" value="1"/>
</dbReference>
<feature type="domain" description="RNA polymerase sigma-70 region 2" evidence="6">
    <location>
        <begin position="16"/>
        <end position="85"/>
    </location>
</feature>
<dbReference type="SUPFAM" id="SSF88946">
    <property type="entry name" value="Sigma2 domain of RNA polymerase sigma factors"/>
    <property type="match status" value="1"/>
</dbReference>
<keyword evidence="9" id="KW-1185">Reference proteome</keyword>
<dbReference type="InterPro" id="IPR013249">
    <property type="entry name" value="RNA_pol_sigma70_r4_t2"/>
</dbReference>
<accession>A0ABT1RRU5</accession>
<dbReference type="Proteomes" id="UP001524502">
    <property type="component" value="Unassembled WGS sequence"/>
</dbReference>
<dbReference type="Gene3D" id="1.10.1740.10">
    <property type="match status" value="1"/>
</dbReference>
<evidence type="ECO:0000256" key="4">
    <source>
        <dbReference type="ARBA" id="ARBA00023125"/>
    </source>
</evidence>
<dbReference type="InterPro" id="IPR013325">
    <property type="entry name" value="RNA_pol_sigma_r2"/>
</dbReference>
<dbReference type="CDD" id="cd06171">
    <property type="entry name" value="Sigma70_r4"/>
    <property type="match status" value="1"/>
</dbReference>
<organism evidence="8 9">
    <name type="scientific">Anaerovorax odorimutans</name>
    <dbReference type="NCBI Taxonomy" id="109327"/>
    <lineage>
        <taxon>Bacteria</taxon>
        <taxon>Bacillati</taxon>
        <taxon>Bacillota</taxon>
        <taxon>Clostridia</taxon>
        <taxon>Peptostreptococcales</taxon>
        <taxon>Anaerovoracaceae</taxon>
        <taxon>Anaerovorax</taxon>
    </lineage>
</organism>
<dbReference type="Pfam" id="PF04542">
    <property type="entry name" value="Sigma70_r2"/>
    <property type="match status" value="1"/>
</dbReference>
<gene>
    <name evidence="8" type="ORF">NE619_14220</name>
</gene>
<keyword evidence="5" id="KW-0804">Transcription</keyword>
<evidence type="ECO:0000256" key="3">
    <source>
        <dbReference type="ARBA" id="ARBA00023082"/>
    </source>
</evidence>
<comment type="similarity">
    <text evidence="1">Belongs to the sigma-70 factor family. ECF subfamily.</text>
</comment>
<dbReference type="InterPro" id="IPR039425">
    <property type="entry name" value="RNA_pol_sigma-70-like"/>
</dbReference>
<dbReference type="PANTHER" id="PTHR43133:SF8">
    <property type="entry name" value="RNA POLYMERASE SIGMA FACTOR HI_1459-RELATED"/>
    <property type="match status" value="1"/>
</dbReference>
<dbReference type="InterPro" id="IPR036388">
    <property type="entry name" value="WH-like_DNA-bd_sf"/>
</dbReference>
<dbReference type="InterPro" id="IPR007627">
    <property type="entry name" value="RNA_pol_sigma70_r2"/>
</dbReference>
<dbReference type="InterPro" id="IPR013324">
    <property type="entry name" value="RNA_pol_sigma_r3/r4-like"/>
</dbReference>
<dbReference type="NCBIfam" id="TIGR02937">
    <property type="entry name" value="sigma70-ECF"/>
    <property type="match status" value="1"/>
</dbReference>
<evidence type="ECO:0000313" key="9">
    <source>
        <dbReference type="Proteomes" id="UP001524502"/>
    </source>
</evidence>
<evidence type="ECO:0000256" key="5">
    <source>
        <dbReference type="ARBA" id="ARBA00023163"/>
    </source>
</evidence>
<keyword evidence="2" id="KW-0805">Transcription regulation</keyword>
<comment type="caution">
    <text evidence="8">The sequence shown here is derived from an EMBL/GenBank/DDBJ whole genome shotgun (WGS) entry which is preliminary data.</text>
</comment>